<dbReference type="Gene3D" id="2.60.120.1140">
    <property type="entry name" value="Protein of unknown function DUF192"/>
    <property type="match status" value="1"/>
</dbReference>
<sequence>MPLRSVVAGAMLPLALSAGAAAAQDNCAPGHAILTTPTGAQSVFTVEIAADPAARAQGLMGRRQLLRSHGMLFVYETPQPAGFWMKNTLIPLDMLFFDQRGVLRHVHPQAQPHDLTIVPGAAPGDPDPDRLLVLELAGGEAARRGLVPGTTLRHPSVPRATAAAPCD</sequence>
<dbReference type="Proteomes" id="UP000199125">
    <property type="component" value="Unassembled WGS sequence"/>
</dbReference>
<evidence type="ECO:0000313" key="3">
    <source>
        <dbReference type="EMBL" id="SEH86037.1"/>
    </source>
</evidence>
<dbReference type="Pfam" id="PF02643">
    <property type="entry name" value="DUF192"/>
    <property type="match status" value="1"/>
</dbReference>
<dbReference type="PANTHER" id="PTHR37953">
    <property type="entry name" value="UPF0127 PROTEIN MJ1496"/>
    <property type="match status" value="1"/>
</dbReference>
<accession>A0A1H6LBY0</accession>
<organism evidence="3 4">
    <name type="scientific">Paracoccus alkenifer</name>
    <dbReference type="NCBI Taxonomy" id="65735"/>
    <lineage>
        <taxon>Bacteria</taxon>
        <taxon>Pseudomonadati</taxon>
        <taxon>Pseudomonadota</taxon>
        <taxon>Alphaproteobacteria</taxon>
        <taxon>Rhodobacterales</taxon>
        <taxon>Paracoccaceae</taxon>
        <taxon>Paracoccus</taxon>
    </lineage>
</organism>
<dbReference type="RefSeq" id="WP_090846867.1">
    <property type="nucleotide sequence ID" value="NZ_FNXG01000002.1"/>
</dbReference>
<dbReference type="InterPro" id="IPR038695">
    <property type="entry name" value="Saro_0823-like_sf"/>
</dbReference>
<feature type="chain" id="PRO_5011760092" description="DUF192 domain-containing protein" evidence="2">
    <location>
        <begin position="24"/>
        <end position="167"/>
    </location>
</feature>
<feature type="region of interest" description="Disordered" evidence="1">
    <location>
        <begin position="145"/>
        <end position="167"/>
    </location>
</feature>
<keyword evidence="4" id="KW-1185">Reference proteome</keyword>
<dbReference type="PANTHER" id="PTHR37953:SF1">
    <property type="entry name" value="UPF0127 PROTEIN MJ1496"/>
    <property type="match status" value="1"/>
</dbReference>
<name>A0A1H6LBY0_9RHOB</name>
<dbReference type="STRING" id="65735.SAMN04488075_1480"/>
<dbReference type="InterPro" id="IPR003795">
    <property type="entry name" value="DUF192"/>
</dbReference>
<gene>
    <name evidence="3" type="ORF">SAMN04488075_1480</name>
</gene>
<dbReference type="OrthoDB" id="9808290at2"/>
<keyword evidence="2" id="KW-0732">Signal</keyword>
<proteinExistence type="predicted"/>
<evidence type="ECO:0008006" key="5">
    <source>
        <dbReference type="Google" id="ProtNLM"/>
    </source>
</evidence>
<evidence type="ECO:0000256" key="2">
    <source>
        <dbReference type="SAM" id="SignalP"/>
    </source>
</evidence>
<protein>
    <recommendedName>
        <fullName evidence="5">DUF192 domain-containing protein</fullName>
    </recommendedName>
</protein>
<dbReference type="AlphaFoldDB" id="A0A1H6LBY0"/>
<feature type="signal peptide" evidence="2">
    <location>
        <begin position="1"/>
        <end position="23"/>
    </location>
</feature>
<reference evidence="4" key="1">
    <citation type="submission" date="2016-10" db="EMBL/GenBank/DDBJ databases">
        <authorList>
            <person name="Varghese N."/>
            <person name="Submissions S."/>
        </authorList>
    </citation>
    <scope>NUCLEOTIDE SEQUENCE [LARGE SCALE GENOMIC DNA]</scope>
    <source>
        <strain evidence="4">DSM 11593</strain>
    </source>
</reference>
<evidence type="ECO:0000256" key="1">
    <source>
        <dbReference type="SAM" id="MobiDB-lite"/>
    </source>
</evidence>
<evidence type="ECO:0000313" key="4">
    <source>
        <dbReference type="Proteomes" id="UP000199125"/>
    </source>
</evidence>
<dbReference type="EMBL" id="FNXG01000002">
    <property type="protein sequence ID" value="SEH86037.1"/>
    <property type="molecule type" value="Genomic_DNA"/>
</dbReference>